<dbReference type="RefSeq" id="WP_147049075.1">
    <property type="nucleotide sequence ID" value="NZ_BJZV01000065.1"/>
</dbReference>
<dbReference type="AlphaFoldDB" id="A0A512JS05"/>
<comment type="caution">
    <text evidence="2">The sequence shown here is derived from an EMBL/GenBank/DDBJ whole genome shotgun (WGS) entry which is preliminary data.</text>
</comment>
<evidence type="ECO:0000313" key="2">
    <source>
        <dbReference type="EMBL" id="GEP12746.1"/>
    </source>
</evidence>
<dbReference type="Pfam" id="PF21834">
    <property type="entry name" value="DUF6894"/>
    <property type="match status" value="1"/>
</dbReference>
<dbReference type="Proteomes" id="UP000321750">
    <property type="component" value="Unassembled WGS sequence"/>
</dbReference>
<name>A0A512JS05_9HYPH</name>
<feature type="domain" description="DUF6894" evidence="1">
    <location>
        <begin position="3"/>
        <end position="70"/>
    </location>
</feature>
<evidence type="ECO:0000313" key="3">
    <source>
        <dbReference type="Proteomes" id="UP000321750"/>
    </source>
</evidence>
<gene>
    <name evidence="2" type="ORF">MGN01_45910</name>
</gene>
<proteinExistence type="predicted"/>
<protein>
    <recommendedName>
        <fullName evidence="1">DUF6894 domain-containing protein</fullName>
    </recommendedName>
</protein>
<reference evidence="2 3" key="1">
    <citation type="submission" date="2019-07" db="EMBL/GenBank/DDBJ databases">
        <title>Whole genome shotgun sequence of Methylobacterium gnaphalii NBRC 107716.</title>
        <authorList>
            <person name="Hosoyama A."/>
            <person name="Uohara A."/>
            <person name="Ohji S."/>
            <person name="Ichikawa N."/>
        </authorList>
    </citation>
    <scope>NUCLEOTIDE SEQUENCE [LARGE SCALE GENOMIC DNA]</scope>
    <source>
        <strain evidence="2 3">NBRC 107716</strain>
    </source>
</reference>
<dbReference type="EMBL" id="BJZV01000065">
    <property type="protein sequence ID" value="GEP12746.1"/>
    <property type="molecule type" value="Genomic_DNA"/>
</dbReference>
<organism evidence="2 3">
    <name type="scientific">Methylobacterium gnaphalii</name>
    <dbReference type="NCBI Taxonomy" id="1010610"/>
    <lineage>
        <taxon>Bacteria</taxon>
        <taxon>Pseudomonadati</taxon>
        <taxon>Pseudomonadota</taxon>
        <taxon>Alphaproteobacteria</taxon>
        <taxon>Hyphomicrobiales</taxon>
        <taxon>Methylobacteriaceae</taxon>
        <taxon>Methylobacterium</taxon>
    </lineage>
</organism>
<evidence type="ECO:0000259" key="1">
    <source>
        <dbReference type="Pfam" id="PF21834"/>
    </source>
</evidence>
<dbReference type="OrthoDB" id="7863142at2"/>
<sequence>MPRYYIEIHDGDWGHTDEDGMDHPSDRHAGHEAINALTHIAKDNLPSRDERDFTAEVKDESGQVVFQGTMSFRGGVEPLSARKSPAQPVLAGLGFH</sequence>
<dbReference type="InterPro" id="IPR054189">
    <property type="entry name" value="DUF6894"/>
</dbReference>
<keyword evidence="3" id="KW-1185">Reference proteome</keyword>
<accession>A0A512JS05</accession>